<dbReference type="Proteomes" id="UP000466681">
    <property type="component" value="Chromosome"/>
</dbReference>
<dbReference type="AlphaFoldDB" id="A0AAD1H690"/>
<proteinExistence type="predicted"/>
<reference evidence="1 2" key="1">
    <citation type="journal article" date="2019" name="Emerg. Microbes Infect.">
        <title>Comprehensive subspecies identification of 175 nontuberculous mycobacteria species based on 7547 genomic profiles.</title>
        <authorList>
            <person name="Matsumoto Y."/>
            <person name="Kinjo T."/>
            <person name="Motooka D."/>
            <person name="Nabeya D."/>
            <person name="Jung N."/>
            <person name="Uechi K."/>
            <person name="Horii T."/>
            <person name="Iida T."/>
            <person name="Fujita J."/>
            <person name="Nakamura S."/>
        </authorList>
    </citation>
    <scope>NUCLEOTIDE SEQUENCE [LARGE SCALE GENOMIC DNA]</scope>
    <source>
        <strain evidence="1 2">JCM 6375</strain>
    </source>
</reference>
<gene>
    <name evidence="1" type="ORF">MMOR_01250</name>
</gene>
<sequence length="69" mass="7134">MKRIAIDENLCQGSRVCAGIDESAVDFDGDGVALVVTVAVLADEVAERMESACPSMAITIMDSSSNPSA</sequence>
<organism evidence="1 2">
    <name type="scientific">Mycolicibacterium moriokaense</name>
    <dbReference type="NCBI Taxonomy" id="39691"/>
    <lineage>
        <taxon>Bacteria</taxon>
        <taxon>Bacillati</taxon>
        <taxon>Actinomycetota</taxon>
        <taxon>Actinomycetes</taxon>
        <taxon>Mycobacteriales</taxon>
        <taxon>Mycobacteriaceae</taxon>
        <taxon>Mycolicibacterium</taxon>
    </lineage>
</organism>
<evidence type="ECO:0000313" key="1">
    <source>
        <dbReference type="EMBL" id="BBW99188.1"/>
    </source>
</evidence>
<dbReference type="Pfam" id="PF13459">
    <property type="entry name" value="Fer4_15"/>
    <property type="match status" value="1"/>
</dbReference>
<evidence type="ECO:0000313" key="2">
    <source>
        <dbReference type="Proteomes" id="UP000466681"/>
    </source>
</evidence>
<name>A0AAD1H690_9MYCO</name>
<dbReference type="KEGG" id="mmor:MMOR_01250"/>
<dbReference type="Gene3D" id="3.30.70.20">
    <property type="match status" value="1"/>
</dbReference>
<evidence type="ECO:0008006" key="3">
    <source>
        <dbReference type="Google" id="ProtNLM"/>
    </source>
</evidence>
<dbReference type="RefSeq" id="WP_083157875.1">
    <property type="nucleotide sequence ID" value="NZ_AP022560.1"/>
</dbReference>
<dbReference type="SUPFAM" id="SSF54862">
    <property type="entry name" value="4Fe-4S ferredoxins"/>
    <property type="match status" value="1"/>
</dbReference>
<dbReference type="EMBL" id="AP022560">
    <property type="protein sequence ID" value="BBW99188.1"/>
    <property type="molecule type" value="Genomic_DNA"/>
</dbReference>
<protein>
    <recommendedName>
        <fullName evidence="3">Ferredoxin</fullName>
    </recommendedName>
</protein>
<accession>A0AAD1H690</accession>
<keyword evidence="2" id="KW-1185">Reference proteome</keyword>